<keyword evidence="1" id="KW-0812">Transmembrane</keyword>
<feature type="transmembrane region" description="Helical" evidence="1">
    <location>
        <begin position="171"/>
        <end position="188"/>
    </location>
</feature>
<evidence type="ECO:0000313" key="3">
    <source>
        <dbReference type="Proteomes" id="UP001250656"/>
    </source>
</evidence>
<protein>
    <recommendedName>
        <fullName evidence="4">Prenyltransferase</fullName>
    </recommendedName>
</protein>
<gene>
    <name evidence="2" type="ORF">RQM65_13140</name>
</gene>
<keyword evidence="3" id="KW-1185">Reference proteome</keyword>
<dbReference type="RefSeq" id="WP_314015661.1">
    <property type="nucleotide sequence ID" value="NZ_JAVTTP010000001.1"/>
</dbReference>
<evidence type="ECO:0000313" key="2">
    <source>
        <dbReference type="EMBL" id="MDT7829612.1"/>
    </source>
</evidence>
<evidence type="ECO:0000256" key="1">
    <source>
        <dbReference type="SAM" id="Phobius"/>
    </source>
</evidence>
<keyword evidence="1" id="KW-0472">Membrane</keyword>
<feature type="transmembrane region" description="Helical" evidence="1">
    <location>
        <begin position="43"/>
        <end position="62"/>
    </location>
</feature>
<dbReference type="EMBL" id="JAVTTP010000001">
    <property type="protein sequence ID" value="MDT7829612.1"/>
    <property type="molecule type" value="Genomic_DNA"/>
</dbReference>
<dbReference type="Proteomes" id="UP001250656">
    <property type="component" value="Unassembled WGS sequence"/>
</dbReference>
<feature type="transmembrane region" description="Helical" evidence="1">
    <location>
        <begin position="74"/>
        <end position="95"/>
    </location>
</feature>
<feature type="transmembrane region" description="Helical" evidence="1">
    <location>
        <begin position="20"/>
        <end position="37"/>
    </location>
</feature>
<accession>A0ABU3L7D9</accession>
<evidence type="ECO:0008006" key="4">
    <source>
        <dbReference type="Google" id="ProtNLM"/>
    </source>
</evidence>
<keyword evidence="1" id="KW-1133">Transmembrane helix</keyword>
<proteinExistence type="predicted"/>
<feature type="transmembrane region" description="Helical" evidence="1">
    <location>
        <begin position="195"/>
        <end position="214"/>
    </location>
</feature>
<sequence>MKYGIEAKKYVVVNYRHLTLIQAISLAALGFAIYQSYFLSLSVYIGIGVLVVLTALYAIPVLPHTKNLRSLGGLKIFVVALVWAGSTVVLPVLAADVSISWDVQMETVQRFLLVLILLVPFEIRDLAYDSPELHTLPQRFGVKGTKIIAACAIAPFFLLTLLKDAAHPAELWVNAVLCLLLGVLILSTRISRNRYFASFWVEAVPILWWALLFLSES</sequence>
<comment type="caution">
    <text evidence="2">The sequence shown here is derived from an EMBL/GenBank/DDBJ whole genome shotgun (WGS) entry which is preliminary data.</text>
</comment>
<organism evidence="2 3">
    <name type="scientific">Pricia mediterranea</name>
    <dbReference type="NCBI Taxonomy" id="3076079"/>
    <lineage>
        <taxon>Bacteria</taxon>
        <taxon>Pseudomonadati</taxon>
        <taxon>Bacteroidota</taxon>
        <taxon>Flavobacteriia</taxon>
        <taxon>Flavobacteriales</taxon>
        <taxon>Flavobacteriaceae</taxon>
        <taxon>Pricia</taxon>
    </lineage>
</organism>
<reference evidence="2 3" key="1">
    <citation type="submission" date="2023-09" db="EMBL/GenBank/DDBJ databases">
        <title>Novel taxa isolated from Blanes Bay.</title>
        <authorList>
            <person name="Rey-Velasco X."/>
            <person name="Lucena T."/>
        </authorList>
    </citation>
    <scope>NUCLEOTIDE SEQUENCE [LARGE SCALE GENOMIC DNA]</scope>
    <source>
        <strain evidence="2 3">S334</strain>
    </source>
</reference>
<name>A0ABU3L7D9_9FLAO</name>